<dbReference type="Proteomes" id="UP000292695">
    <property type="component" value="Unassembled WGS sequence"/>
</dbReference>
<sequence>MNTPTMALGAMYFGTRVDERTAFSILDRYVELGGAFIDTSDNYSFWTSDTGFGGQSEALLGRWLASNPGVRVRLSTKVGAQPTRVGGFPDHLEGLRKDVVREAMTQSLERLGVDGVDLYWTHVEDPAVPLEDLVETFGGLVGDGLTARWGVSNHPSWLLERIRATAENAGLPQPTAYQERYSYLQPAGGMDVEGQPIPLGMLSPDGLDFLRRNPSFDGWVYTATLQGRYDRNDRPLETEYRHPGTERRLEALTRVAKERGLRPGQVVLAWLASGNPALTPIVGASSVEQIEQAVEGVSTTLTEDELATLNDA</sequence>
<dbReference type="Gene3D" id="3.20.20.100">
    <property type="entry name" value="NADP-dependent oxidoreductase domain"/>
    <property type="match status" value="1"/>
</dbReference>
<dbReference type="RefSeq" id="WP_131296446.1">
    <property type="nucleotide sequence ID" value="NZ_SJKA01000028.1"/>
</dbReference>
<dbReference type="SUPFAM" id="SSF51430">
    <property type="entry name" value="NAD(P)-linked oxidoreductase"/>
    <property type="match status" value="1"/>
</dbReference>
<dbReference type="InterPro" id="IPR036812">
    <property type="entry name" value="NAD(P)_OxRdtase_dom_sf"/>
</dbReference>
<evidence type="ECO:0000313" key="3">
    <source>
        <dbReference type="Proteomes" id="UP000292695"/>
    </source>
</evidence>
<accession>A0A4R0HW71</accession>
<reference evidence="2 3" key="1">
    <citation type="submission" date="2019-02" db="EMBL/GenBank/DDBJ databases">
        <title>Kribbella capetownensis sp. nov. and Kribbella speibonae sp. nov., isolated from soil.</title>
        <authorList>
            <person name="Curtis S.M."/>
            <person name="Norton I."/>
            <person name="Everest G.J."/>
            <person name="Meyers P.R."/>
        </authorList>
    </citation>
    <scope>NUCLEOTIDE SEQUENCE [LARGE SCALE GENOMIC DNA]</scope>
    <source>
        <strain evidence="2 3">DSM 27082</strain>
    </source>
</reference>
<evidence type="ECO:0000259" key="1">
    <source>
        <dbReference type="Pfam" id="PF00248"/>
    </source>
</evidence>
<proteinExistence type="predicted"/>
<dbReference type="InterPro" id="IPR050523">
    <property type="entry name" value="AKR_Detox_Biosynth"/>
</dbReference>
<dbReference type="PANTHER" id="PTHR43364:SF6">
    <property type="entry name" value="OXIDOREDUCTASE-RELATED"/>
    <property type="match status" value="1"/>
</dbReference>
<gene>
    <name evidence="2" type="ORF">E0H50_40340</name>
</gene>
<dbReference type="AlphaFoldDB" id="A0A4R0HW71"/>
<dbReference type="OrthoDB" id="3664926at2"/>
<dbReference type="InterPro" id="IPR023210">
    <property type="entry name" value="NADP_OxRdtase_dom"/>
</dbReference>
<dbReference type="PANTHER" id="PTHR43364">
    <property type="entry name" value="NADH-SPECIFIC METHYLGLYOXAL REDUCTASE-RELATED"/>
    <property type="match status" value="1"/>
</dbReference>
<organism evidence="2 3">
    <name type="scientific">Kribbella sindirgiensis</name>
    <dbReference type="NCBI Taxonomy" id="1124744"/>
    <lineage>
        <taxon>Bacteria</taxon>
        <taxon>Bacillati</taxon>
        <taxon>Actinomycetota</taxon>
        <taxon>Actinomycetes</taxon>
        <taxon>Propionibacteriales</taxon>
        <taxon>Kribbellaceae</taxon>
        <taxon>Kribbella</taxon>
    </lineage>
</organism>
<dbReference type="Pfam" id="PF00248">
    <property type="entry name" value="Aldo_ket_red"/>
    <property type="match status" value="1"/>
</dbReference>
<comment type="caution">
    <text evidence="2">The sequence shown here is derived from an EMBL/GenBank/DDBJ whole genome shotgun (WGS) entry which is preliminary data.</text>
</comment>
<dbReference type="EMBL" id="SJKA01000028">
    <property type="protein sequence ID" value="TCC16748.1"/>
    <property type="molecule type" value="Genomic_DNA"/>
</dbReference>
<dbReference type="GO" id="GO:0005829">
    <property type="term" value="C:cytosol"/>
    <property type="evidence" value="ECO:0007669"/>
    <property type="project" value="TreeGrafter"/>
</dbReference>
<protein>
    <submittedName>
        <fullName evidence="2">Aldo/keto reductase</fullName>
    </submittedName>
</protein>
<name>A0A4R0HW71_9ACTN</name>
<evidence type="ECO:0000313" key="2">
    <source>
        <dbReference type="EMBL" id="TCC16748.1"/>
    </source>
</evidence>
<keyword evidence="3" id="KW-1185">Reference proteome</keyword>
<feature type="domain" description="NADP-dependent oxidoreductase" evidence="1">
    <location>
        <begin position="6"/>
        <end position="310"/>
    </location>
</feature>